<keyword evidence="1" id="KW-0175">Coiled coil</keyword>
<dbReference type="Proteomes" id="UP000601789">
    <property type="component" value="Unassembled WGS sequence"/>
</dbReference>
<proteinExistence type="predicted"/>
<protein>
    <recommendedName>
        <fullName evidence="4">Flagellar export protein FliJ</fullName>
    </recommendedName>
</protein>
<reference evidence="2 3" key="1">
    <citation type="submission" date="2020-10" db="EMBL/GenBank/DDBJ databases">
        <title>Aquamicrobium zhengzhouensis sp. nov., a exopolysaccharide producing bacterium isolated from farmland soil.</title>
        <authorList>
            <person name="Wang X."/>
        </authorList>
    </citation>
    <scope>NUCLEOTIDE SEQUENCE [LARGE SCALE GENOMIC DNA]</scope>
    <source>
        <strain evidence="3">cd-1</strain>
    </source>
</reference>
<feature type="coiled-coil region" evidence="1">
    <location>
        <begin position="30"/>
        <end position="123"/>
    </location>
</feature>
<organism evidence="2 3">
    <name type="scientific">Aquamicrobium zhengzhouense</name>
    <dbReference type="NCBI Taxonomy" id="2781738"/>
    <lineage>
        <taxon>Bacteria</taxon>
        <taxon>Pseudomonadati</taxon>
        <taxon>Pseudomonadota</taxon>
        <taxon>Alphaproteobacteria</taxon>
        <taxon>Hyphomicrobiales</taxon>
        <taxon>Phyllobacteriaceae</taxon>
        <taxon>Aquamicrobium</taxon>
    </lineage>
</organism>
<dbReference type="RefSeq" id="WP_198474388.1">
    <property type="nucleotide sequence ID" value="NZ_JADGMQ010000002.1"/>
</dbReference>
<sequence>MESRADRLKRLIRLQKQIKGLHETRHAQHLTEAARARQDATELLEALNRASPLPGLFPDIYNRRIGAAVDREEQEVLKAQQEAHLVAKATARTKFVEQAWREAAQLEERAEEEKAQLEILERKFTASK</sequence>
<keyword evidence="3" id="KW-1185">Reference proteome</keyword>
<comment type="caution">
    <text evidence="2">The sequence shown here is derived from an EMBL/GenBank/DDBJ whole genome shotgun (WGS) entry which is preliminary data.</text>
</comment>
<evidence type="ECO:0000256" key="1">
    <source>
        <dbReference type="SAM" id="Coils"/>
    </source>
</evidence>
<evidence type="ECO:0000313" key="3">
    <source>
        <dbReference type="Proteomes" id="UP000601789"/>
    </source>
</evidence>
<gene>
    <name evidence="2" type="ORF">IOD40_03470</name>
</gene>
<accession>A0ABS0S8U4</accession>
<dbReference type="EMBL" id="JADGMQ010000002">
    <property type="protein sequence ID" value="MBI1619723.1"/>
    <property type="molecule type" value="Genomic_DNA"/>
</dbReference>
<evidence type="ECO:0000313" key="2">
    <source>
        <dbReference type="EMBL" id="MBI1619723.1"/>
    </source>
</evidence>
<evidence type="ECO:0008006" key="4">
    <source>
        <dbReference type="Google" id="ProtNLM"/>
    </source>
</evidence>
<name>A0ABS0S8U4_9HYPH</name>